<evidence type="ECO:0000256" key="3">
    <source>
        <dbReference type="ARBA" id="ARBA00022448"/>
    </source>
</evidence>
<evidence type="ECO:0000313" key="10">
    <source>
        <dbReference type="Proteomes" id="UP000823851"/>
    </source>
</evidence>
<gene>
    <name evidence="9" type="ORF">H9912_03115</name>
</gene>
<keyword evidence="7" id="KW-0472">Membrane</keyword>
<comment type="subcellular location">
    <subcellularLocation>
        <location evidence="1">Cell membrane</location>
        <topology evidence="1">Peripheral membrane protein</topology>
    </subcellularLocation>
</comment>
<dbReference type="InterPro" id="IPR050388">
    <property type="entry name" value="ABC_Ni/Peptide_Import"/>
</dbReference>
<comment type="similarity">
    <text evidence="2">Belongs to the ABC transporter superfamily.</text>
</comment>
<dbReference type="GO" id="GO:0005886">
    <property type="term" value="C:plasma membrane"/>
    <property type="evidence" value="ECO:0007669"/>
    <property type="project" value="UniProtKB-SubCell"/>
</dbReference>
<evidence type="ECO:0000259" key="8">
    <source>
        <dbReference type="PROSITE" id="PS50893"/>
    </source>
</evidence>
<dbReference type="PROSITE" id="PS50893">
    <property type="entry name" value="ABC_TRANSPORTER_2"/>
    <property type="match status" value="1"/>
</dbReference>
<name>A0A9D2TYC4_9FIRM</name>
<dbReference type="Pfam" id="PF00005">
    <property type="entry name" value="ABC_tran"/>
    <property type="match status" value="1"/>
</dbReference>
<keyword evidence="5" id="KW-0547">Nucleotide-binding</keyword>
<dbReference type="Gene3D" id="3.40.50.300">
    <property type="entry name" value="P-loop containing nucleotide triphosphate hydrolases"/>
    <property type="match status" value="1"/>
</dbReference>
<dbReference type="InterPro" id="IPR003593">
    <property type="entry name" value="AAA+_ATPase"/>
</dbReference>
<dbReference type="SUPFAM" id="SSF52540">
    <property type="entry name" value="P-loop containing nucleoside triphosphate hydrolases"/>
    <property type="match status" value="1"/>
</dbReference>
<dbReference type="InterPro" id="IPR003439">
    <property type="entry name" value="ABC_transporter-like_ATP-bd"/>
</dbReference>
<dbReference type="InterPro" id="IPR027417">
    <property type="entry name" value="P-loop_NTPase"/>
</dbReference>
<evidence type="ECO:0000313" key="9">
    <source>
        <dbReference type="EMBL" id="HJD30910.1"/>
    </source>
</evidence>
<keyword evidence="4" id="KW-1003">Cell membrane</keyword>
<dbReference type="GO" id="GO:0005524">
    <property type="term" value="F:ATP binding"/>
    <property type="evidence" value="ECO:0007669"/>
    <property type="project" value="UniProtKB-KW"/>
</dbReference>
<dbReference type="Proteomes" id="UP000823851">
    <property type="component" value="Unassembled WGS sequence"/>
</dbReference>
<dbReference type="PANTHER" id="PTHR43297">
    <property type="entry name" value="OLIGOPEPTIDE TRANSPORT ATP-BINDING PROTEIN APPD"/>
    <property type="match status" value="1"/>
</dbReference>
<protein>
    <submittedName>
        <fullName evidence="9">ABC transporter ATP-binding protein</fullName>
    </submittedName>
</protein>
<dbReference type="CDD" id="cd03257">
    <property type="entry name" value="ABC_NikE_OppD_transporters"/>
    <property type="match status" value="1"/>
</dbReference>
<dbReference type="AlphaFoldDB" id="A0A9D2TYC4"/>
<comment type="caution">
    <text evidence="9">The sequence shown here is derived from an EMBL/GenBank/DDBJ whole genome shotgun (WGS) entry which is preliminary data.</text>
</comment>
<evidence type="ECO:0000256" key="1">
    <source>
        <dbReference type="ARBA" id="ARBA00004202"/>
    </source>
</evidence>
<organism evidence="9 10">
    <name type="scientific">Candidatus Eisenbergiella stercorigallinarum</name>
    <dbReference type="NCBI Taxonomy" id="2838557"/>
    <lineage>
        <taxon>Bacteria</taxon>
        <taxon>Bacillati</taxon>
        <taxon>Bacillota</taxon>
        <taxon>Clostridia</taxon>
        <taxon>Lachnospirales</taxon>
        <taxon>Lachnospiraceae</taxon>
        <taxon>Eisenbergiella</taxon>
    </lineage>
</organism>
<dbReference type="PANTHER" id="PTHR43297:SF2">
    <property type="entry name" value="DIPEPTIDE TRANSPORT ATP-BINDING PROTEIN DPPD"/>
    <property type="match status" value="1"/>
</dbReference>
<keyword evidence="6 9" id="KW-0067">ATP-binding</keyword>
<reference evidence="9" key="1">
    <citation type="journal article" date="2021" name="PeerJ">
        <title>Extensive microbial diversity within the chicken gut microbiome revealed by metagenomics and culture.</title>
        <authorList>
            <person name="Gilroy R."/>
            <person name="Ravi A."/>
            <person name="Getino M."/>
            <person name="Pursley I."/>
            <person name="Horton D.L."/>
            <person name="Alikhan N.F."/>
            <person name="Baker D."/>
            <person name="Gharbi K."/>
            <person name="Hall N."/>
            <person name="Watson M."/>
            <person name="Adriaenssens E.M."/>
            <person name="Foster-Nyarko E."/>
            <person name="Jarju S."/>
            <person name="Secka A."/>
            <person name="Antonio M."/>
            <person name="Oren A."/>
            <person name="Chaudhuri R.R."/>
            <person name="La Ragione R."/>
            <person name="Hildebrand F."/>
            <person name="Pallen M.J."/>
        </authorList>
    </citation>
    <scope>NUCLEOTIDE SEQUENCE</scope>
    <source>
        <strain evidence="9">ChiHjej8B7-25341</strain>
    </source>
</reference>
<evidence type="ECO:0000256" key="2">
    <source>
        <dbReference type="ARBA" id="ARBA00005417"/>
    </source>
</evidence>
<proteinExistence type="inferred from homology"/>
<reference evidence="9" key="2">
    <citation type="submission" date="2021-04" db="EMBL/GenBank/DDBJ databases">
        <authorList>
            <person name="Gilroy R."/>
        </authorList>
    </citation>
    <scope>NUCLEOTIDE SEQUENCE</scope>
    <source>
        <strain evidence="9">ChiHjej8B7-25341</strain>
    </source>
</reference>
<dbReference type="EMBL" id="DWUW01000088">
    <property type="protein sequence ID" value="HJD30910.1"/>
    <property type="molecule type" value="Genomic_DNA"/>
</dbReference>
<feature type="domain" description="ABC transporter" evidence="8">
    <location>
        <begin position="5"/>
        <end position="251"/>
    </location>
</feature>
<dbReference type="SMART" id="SM00382">
    <property type="entry name" value="AAA"/>
    <property type="match status" value="1"/>
</dbReference>
<evidence type="ECO:0000256" key="6">
    <source>
        <dbReference type="ARBA" id="ARBA00022840"/>
    </source>
</evidence>
<evidence type="ECO:0000256" key="4">
    <source>
        <dbReference type="ARBA" id="ARBA00022475"/>
    </source>
</evidence>
<keyword evidence="3" id="KW-0813">Transport</keyword>
<evidence type="ECO:0000256" key="5">
    <source>
        <dbReference type="ARBA" id="ARBA00022741"/>
    </source>
</evidence>
<sequence>MEPLLTCRSVEISFSGRAVVRDVSFSLQKGEILGIAGGSGSGKSSLLRACMGLLGNTGRMTRGEILFQGENISALPERRLRRIRGTGIGMVFQNAAASLCPVRTIGAQIWESLRAHEKISRAQAKERAASFFERLGLKETERIWNSFPFELSGGMNQRVCIAAAALLKPAVLLADEPTSALDVIARQQAAQELLRLRDRYGTAVVLVSHDVGLLSAMADTLLVIEEGRIAEERATVSLAAASRPDDARRMPDAALLAGRLPIWYDGADKRSGTGEYR</sequence>
<evidence type="ECO:0000256" key="7">
    <source>
        <dbReference type="ARBA" id="ARBA00023136"/>
    </source>
</evidence>
<accession>A0A9D2TYC4</accession>
<dbReference type="GO" id="GO:0016887">
    <property type="term" value="F:ATP hydrolysis activity"/>
    <property type="evidence" value="ECO:0007669"/>
    <property type="project" value="InterPro"/>
</dbReference>